<evidence type="ECO:0000256" key="11">
    <source>
        <dbReference type="ARBA" id="ARBA00042235"/>
    </source>
</evidence>
<comment type="subcellular location">
    <subcellularLocation>
        <location evidence="1">Cell inner membrane</location>
        <topology evidence="1">Multi-pass membrane protein</topology>
    </subcellularLocation>
</comment>
<dbReference type="NCBIfam" id="NF012015">
    <property type="entry name" value="PRK15471.1"/>
    <property type="match status" value="1"/>
</dbReference>
<reference evidence="14" key="1">
    <citation type="journal article" date="2014" name="DNA Res.">
        <title>A complete view of the genetic diversity of the Escherichia coli O-antigen biosynthesis gene cluster.</title>
        <authorList>
            <person name="Iguchi A."/>
            <person name="Iyoda S."/>
            <person name="Kikuchi T."/>
            <person name="Ogura Y."/>
            <person name="Katsura K."/>
            <person name="Ohnishi M."/>
            <person name="Hayashi T."/>
            <person name="Thomson N.R."/>
        </authorList>
    </citation>
    <scope>NUCLEOTIDE SEQUENCE</scope>
    <source>
        <strain evidence="14">99-1287</strain>
    </source>
</reference>
<evidence type="ECO:0000256" key="3">
    <source>
        <dbReference type="ARBA" id="ARBA00022475"/>
    </source>
</evidence>
<keyword evidence="3" id="KW-1003">Cell membrane</keyword>
<organism evidence="14">
    <name type="scientific">Escherichia coli</name>
    <dbReference type="NCBI Taxonomy" id="562"/>
    <lineage>
        <taxon>Bacteria</taxon>
        <taxon>Pseudomonadati</taxon>
        <taxon>Pseudomonadota</taxon>
        <taxon>Gammaproteobacteria</taxon>
        <taxon>Enterobacterales</taxon>
        <taxon>Enterobacteriaceae</taxon>
        <taxon>Escherichia</taxon>
    </lineage>
</organism>
<evidence type="ECO:0000256" key="4">
    <source>
        <dbReference type="ARBA" id="ARBA00022519"/>
    </source>
</evidence>
<dbReference type="PANTHER" id="PTHR32309:SF29">
    <property type="entry name" value="CHAIN LENGTH DETERMINANT PROTEIN"/>
    <property type="match status" value="1"/>
</dbReference>
<feature type="domain" description="Polysaccharide chain length determinant N-terminal" evidence="13">
    <location>
        <begin position="52"/>
        <end position="156"/>
    </location>
</feature>
<evidence type="ECO:0000256" key="7">
    <source>
        <dbReference type="ARBA" id="ARBA00022989"/>
    </source>
</evidence>
<evidence type="ECO:0000313" key="14">
    <source>
        <dbReference type="EMBL" id="BAQ02020.1"/>
    </source>
</evidence>
<evidence type="ECO:0000256" key="2">
    <source>
        <dbReference type="ARBA" id="ARBA00004756"/>
    </source>
</evidence>
<dbReference type="Gene3D" id="3.30.1890.10">
    <property type="entry name" value="FepE-like"/>
    <property type="match status" value="1"/>
</dbReference>
<evidence type="ECO:0000256" key="1">
    <source>
        <dbReference type="ARBA" id="ARBA00004429"/>
    </source>
</evidence>
<dbReference type="GO" id="GO:0004713">
    <property type="term" value="F:protein tyrosine kinase activity"/>
    <property type="evidence" value="ECO:0007669"/>
    <property type="project" value="TreeGrafter"/>
</dbReference>
<dbReference type="SUPFAM" id="SSF160355">
    <property type="entry name" value="Bacterial polysaccharide co-polymerase-like"/>
    <property type="match status" value="1"/>
</dbReference>
<dbReference type="GO" id="GO:0005886">
    <property type="term" value="C:plasma membrane"/>
    <property type="evidence" value="ECO:0007669"/>
    <property type="project" value="UniProtKB-SubCell"/>
</dbReference>
<evidence type="ECO:0000256" key="10">
    <source>
        <dbReference type="ARBA" id="ARBA00039982"/>
    </source>
</evidence>
<feature type="transmembrane region" description="Helical" evidence="12">
    <location>
        <begin position="6"/>
        <end position="25"/>
    </location>
</feature>
<dbReference type="Pfam" id="PF02706">
    <property type="entry name" value="Wzz"/>
    <property type="match status" value="1"/>
</dbReference>
<keyword evidence="7 12" id="KW-1133">Transmembrane helix</keyword>
<dbReference type="PANTHER" id="PTHR32309">
    <property type="entry name" value="TYROSINE-PROTEIN KINASE"/>
    <property type="match status" value="1"/>
</dbReference>
<keyword evidence="6" id="KW-0448">Lipopolysaccharide biosynthesis</keyword>
<evidence type="ECO:0000259" key="13">
    <source>
        <dbReference type="Pfam" id="PF02706"/>
    </source>
</evidence>
<sequence>MLLTEQFIIFITYPIAFTRIIAKLWRLKIISSVRVMMRVENNNVSGQNHDPEQIDLIDLLVQLWRGKMTIIISVIVAIALAIGYLAVAKEKWTSTAIVTQPDVGQIAGYTNAMNVIYGPAVPKVSDIQASLIGRYSTAFSALAETLDNQEEAEKLTIEPTVKNQSLPLAVSYVGETPEGAQKQLAKYIQQVDDQVNEELEKDLKDNIALRMKNLQDSLKTQEVVAQEQKDLRIRQIQEALQYANQAQVTKPQIQQTQDVTQDTMFLLGSDALESMIKHEATRPLVFSPNYYQTRQNLLDIESLKVDDLDIHAYRYVMKPTLPIRRDSPKKAITLILAVLLGGMVGAGIVLGRNALRNYNAK</sequence>
<dbReference type="GO" id="GO:0009103">
    <property type="term" value="P:lipopolysaccharide biosynthetic process"/>
    <property type="evidence" value="ECO:0007669"/>
    <property type="project" value="UniProtKB-KW"/>
</dbReference>
<comment type="similarity">
    <text evidence="9">Belongs to the WzzB/Cld/Rol family.</text>
</comment>
<comment type="pathway">
    <text evidence="2">Bacterial outer membrane biogenesis; lipopolysaccharide biosynthesis.</text>
</comment>
<evidence type="ECO:0000256" key="6">
    <source>
        <dbReference type="ARBA" id="ARBA00022985"/>
    </source>
</evidence>
<proteinExistence type="inferred from homology"/>
<dbReference type="AlphaFoldDB" id="A0A0A8J9M1"/>
<evidence type="ECO:0000256" key="5">
    <source>
        <dbReference type="ARBA" id="ARBA00022692"/>
    </source>
</evidence>
<dbReference type="InterPro" id="IPR003856">
    <property type="entry name" value="LPS_length_determ_N"/>
</dbReference>
<keyword evidence="4" id="KW-0997">Cell inner membrane</keyword>
<dbReference type="EMBL" id="AB812079">
    <property type="protein sequence ID" value="BAQ02020.1"/>
    <property type="molecule type" value="Genomic_DNA"/>
</dbReference>
<evidence type="ECO:0000256" key="12">
    <source>
        <dbReference type="SAM" id="Phobius"/>
    </source>
</evidence>
<evidence type="ECO:0000256" key="9">
    <source>
        <dbReference type="ARBA" id="ARBA00038118"/>
    </source>
</evidence>
<accession>A0A0A8J9M1</accession>
<keyword evidence="8 12" id="KW-0472">Membrane</keyword>
<feature type="transmembrane region" description="Helical" evidence="12">
    <location>
        <begin position="331"/>
        <end position="351"/>
    </location>
</feature>
<feature type="transmembrane region" description="Helical" evidence="12">
    <location>
        <begin position="68"/>
        <end position="87"/>
    </location>
</feature>
<name>A0A0A8J9M1_ECOLX</name>
<evidence type="ECO:0000256" key="8">
    <source>
        <dbReference type="ARBA" id="ARBA00023136"/>
    </source>
</evidence>
<protein>
    <recommendedName>
        <fullName evidence="10">Chain length determinant protein</fullName>
    </recommendedName>
    <alternativeName>
        <fullName evidence="11">Polysaccharide antigen chain regulator</fullName>
    </alternativeName>
</protein>
<keyword evidence="5 12" id="KW-0812">Transmembrane</keyword>
<gene>
    <name evidence="14" type="primary">wzz</name>
</gene>
<dbReference type="InterPro" id="IPR050445">
    <property type="entry name" value="Bact_polysacc_biosynth/exp"/>
</dbReference>